<evidence type="ECO:0000313" key="1">
    <source>
        <dbReference type="EMBL" id="CAK9151915.1"/>
    </source>
</evidence>
<protein>
    <submittedName>
        <fullName evidence="1">Uncharacterized protein</fullName>
    </submittedName>
</protein>
<name>A0ABC8S508_9AQUA</name>
<evidence type="ECO:0000313" key="2">
    <source>
        <dbReference type="Proteomes" id="UP001642360"/>
    </source>
</evidence>
<comment type="caution">
    <text evidence="1">The sequence shown here is derived from an EMBL/GenBank/DDBJ whole genome shotgun (WGS) entry which is preliminary data.</text>
</comment>
<proteinExistence type="predicted"/>
<gene>
    <name evidence="1" type="ORF">ILEXP_LOCUS20083</name>
</gene>
<dbReference type="Proteomes" id="UP001642360">
    <property type="component" value="Unassembled WGS sequence"/>
</dbReference>
<reference evidence="1 2" key="1">
    <citation type="submission" date="2024-02" db="EMBL/GenBank/DDBJ databases">
        <authorList>
            <person name="Vignale AGUSTIN F."/>
            <person name="Sosa J E."/>
            <person name="Modenutti C."/>
        </authorList>
    </citation>
    <scope>NUCLEOTIDE SEQUENCE [LARGE SCALE GENOMIC DNA]</scope>
</reference>
<dbReference type="AlphaFoldDB" id="A0ABC8S508"/>
<accession>A0ABC8S508</accession>
<keyword evidence="2" id="KW-1185">Reference proteome</keyword>
<sequence length="115" mass="12972">MVNKSKSGCKIVHIPDKPPISPHLQPTVDVHATVVEPKLASTLVRKLNQIAPLENLRHVKRVRKQCLDGATHAALPAARERERLDLVEIAVDSFAKSGFCENHRPNCFSRWSFFR</sequence>
<organism evidence="1 2">
    <name type="scientific">Ilex paraguariensis</name>
    <name type="common">yerba mate</name>
    <dbReference type="NCBI Taxonomy" id="185542"/>
    <lineage>
        <taxon>Eukaryota</taxon>
        <taxon>Viridiplantae</taxon>
        <taxon>Streptophyta</taxon>
        <taxon>Embryophyta</taxon>
        <taxon>Tracheophyta</taxon>
        <taxon>Spermatophyta</taxon>
        <taxon>Magnoliopsida</taxon>
        <taxon>eudicotyledons</taxon>
        <taxon>Gunneridae</taxon>
        <taxon>Pentapetalae</taxon>
        <taxon>asterids</taxon>
        <taxon>campanulids</taxon>
        <taxon>Aquifoliales</taxon>
        <taxon>Aquifoliaceae</taxon>
        <taxon>Ilex</taxon>
    </lineage>
</organism>
<dbReference type="EMBL" id="CAUOFW020002170">
    <property type="protein sequence ID" value="CAK9151915.1"/>
    <property type="molecule type" value="Genomic_DNA"/>
</dbReference>